<evidence type="ECO:0000313" key="1">
    <source>
        <dbReference type="EMBL" id="KAF6760559.1"/>
    </source>
</evidence>
<proteinExistence type="predicted"/>
<accession>A0A8H6I9W1</accession>
<dbReference type="OrthoDB" id="2899474at2759"/>
<protein>
    <submittedName>
        <fullName evidence="1">Uncharacterized protein</fullName>
    </submittedName>
</protein>
<evidence type="ECO:0000313" key="2">
    <source>
        <dbReference type="Proteomes" id="UP000521943"/>
    </source>
</evidence>
<gene>
    <name evidence="1" type="ORF">DFP72DRAFT_882585</name>
</gene>
<organism evidence="1 2">
    <name type="scientific">Ephemerocybe angulata</name>
    <dbReference type="NCBI Taxonomy" id="980116"/>
    <lineage>
        <taxon>Eukaryota</taxon>
        <taxon>Fungi</taxon>
        <taxon>Dikarya</taxon>
        <taxon>Basidiomycota</taxon>
        <taxon>Agaricomycotina</taxon>
        <taxon>Agaricomycetes</taxon>
        <taxon>Agaricomycetidae</taxon>
        <taxon>Agaricales</taxon>
        <taxon>Agaricineae</taxon>
        <taxon>Psathyrellaceae</taxon>
        <taxon>Ephemerocybe</taxon>
    </lineage>
</organism>
<name>A0A8H6I9W1_9AGAR</name>
<reference evidence="1 2" key="1">
    <citation type="submission" date="2020-07" db="EMBL/GenBank/DDBJ databases">
        <title>Comparative genomics of pyrophilous fungi reveals a link between fire events and developmental genes.</title>
        <authorList>
            <consortium name="DOE Joint Genome Institute"/>
            <person name="Steindorff A.S."/>
            <person name="Carver A."/>
            <person name="Calhoun S."/>
            <person name="Stillman K."/>
            <person name="Liu H."/>
            <person name="Lipzen A."/>
            <person name="Pangilinan J."/>
            <person name="Labutti K."/>
            <person name="Bruns T.D."/>
            <person name="Grigoriev I.V."/>
        </authorList>
    </citation>
    <scope>NUCLEOTIDE SEQUENCE [LARGE SCALE GENOMIC DNA]</scope>
    <source>
        <strain evidence="1 2">CBS 144469</strain>
    </source>
</reference>
<dbReference type="EMBL" id="JACGCI010000012">
    <property type="protein sequence ID" value="KAF6760559.1"/>
    <property type="molecule type" value="Genomic_DNA"/>
</dbReference>
<dbReference type="AlphaFoldDB" id="A0A8H6I9W1"/>
<keyword evidence="2" id="KW-1185">Reference proteome</keyword>
<sequence>MHVLPLQGMGITLLTLPLNDHIAPLNPNAMSAGQTPIYREAFISPDHVQTALRGPNWPHQPAMMSVLNDNGKLHEVPVPAEWVQQGILPDGYAVDFLFDPEEVVAKLKNAGGTYMEQIPGPVYENMVGIVNAVNNLKIVPQWLYDQKRGLISNAVAQGVTPEVLMQQRRDQAEQEGSELKKEKKKGFLKGLFGKK</sequence>
<dbReference type="Proteomes" id="UP000521943">
    <property type="component" value="Unassembled WGS sequence"/>
</dbReference>
<comment type="caution">
    <text evidence="1">The sequence shown here is derived from an EMBL/GenBank/DDBJ whole genome shotgun (WGS) entry which is preliminary data.</text>
</comment>